<proteinExistence type="predicted"/>
<accession>A0A1B1A7Q6</accession>
<evidence type="ECO:0000313" key="1">
    <source>
        <dbReference type="EMBL" id="ANP42558.1"/>
    </source>
</evidence>
<name>A0A1B1A7Q6_9RHOB</name>
<reference evidence="1 2" key="1">
    <citation type="journal article" date="2016" name="ISME J.">
        <title>Global occurrence and heterogeneity of the Roseobacter-clade species Ruegeria mobilis.</title>
        <authorList>
            <person name="Sonnenschein E."/>
            <person name="Gram L."/>
        </authorList>
    </citation>
    <scope>NUCLEOTIDE SEQUENCE [LARGE SCALE GENOMIC DNA]</scope>
    <source>
        <strain evidence="1 2">F1926</strain>
        <plasmid evidence="1 2">unnamed1</plasmid>
    </source>
</reference>
<dbReference type="KEGG" id="rmb:K529_017455"/>
<organism evidence="1 2">
    <name type="scientific">Tritonibacter mobilis F1926</name>
    <dbReference type="NCBI Taxonomy" id="1265309"/>
    <lineage>
        <taxon>Bacteria</taxon>
        <taxon>Pseudomonadati</taxon>
        <taxon>Pseudomonadota</taxon>
        <taxon>Alphaproteobacteria</taxon>
        <taxon>Rhodobacterales</taxon>
        <taxon>Paracoccaceae</taxon>
        <taxon>Tritonibacter</taxon>
    </lineage>
</organism>
<dbReference type="GeneID" id="28251659"/>
<sequence length="595" mass="64740">MTDLTPAEVTAQAEPVANTQSGTFGGVCQTCTAPRQVKFFYDDPLTTPVTDLTTRFLDADETVLAQTRTYHPLNYGAKDTEAQIQEIRDNLGIAEQPDLPHAPLTIDTGAEADIDSAADDAWELEKGLVGDLWTFETAMVRTFQPYVDEWNRDGWTGAAGDFINGVGRGISSWWNGEKDFWGSAWGWLKSTTSSAASAAWDAVTSPIETAQALGRAAWDGAQAAYEQLENLVEILRALLTGDIDAFFEKTQLLAALRTAGGAIGEFGQMIYDAFQNGVEWLNSLIEMIRRTPVLGLIANTAMRVITMMTPNFWAEMVGTGGGFVIPEVIIWLICLLIGALAAASGAGAAPAVAALAARAASTAAKIRRLIKGSGNAFRAITRFLDLLQPIIAKIGPLGRKLRDSIREIQRGVVDKTQKLFMPTRYYLQRLRQLEFDVPGAHGPQRHEGDVTAKALGDRTYYGIDPMTGTKVDGVHGGNHMAPRNSTKFKTPADYVRADDFMRNTADFKAGVSSGDSSIEVIESISNPKLFGPSAQSRFMGKQRVGSAKNPTGMRDLDFRNGTIKAVYKKKPDGTYGLYTMFPQHSGVFPAVYPWK</sequence>
<dbReference type="RefSeq" id="WP_046002794.1">
    <property type="nucleotide sequence ID" value="NZ_CP015231.1"/>
</dbReference>
<keyword evidence="1" id="KW-0614">Plasmid</keyword>
<evidence type="ECO:0000313" key="2">
    <source>
        <dbReference type="Proteomes" id="UP000013243"/>
    </source>
</evidence>
<dbReference type="AlphaFoldDB" id="A0A1B1A7Q6"/>
<dbReference type="OrthoDB" id="7766386at2"/>
<dbReference type="Proteomes" id="UP000013243">
    <property type="component" value="Plasmid unnamed1"/>
</dbReference>
<dbReference type="EMBL" id="CP015231">
    <property type="protein sequence ID" value="ANP42558.1"/>
    <property type="molecule type" value="Genomic_DNA"/>
</dbReference>
<gene>
    <name evidence="1" type="ORF">K529_017455</name>
</gene>
<geneLocation type="plasmid" evidence="1 2">
    <name>unnamed1</name>
</geneLocation>
<evidence type="ECO:0008006" key="3">
    <source>
        <dbReference type="Google" id="ProtNLM"/>
    </source>
</evidence>
<protein>
    <recommendedName>
        <fullName evidence="3">Bacterial EndoU nuclease domain-containing protein</fullName>
    </recommendedName>
</protein>